<feature type="region of interest" description="Disordered" evidence="4">
    <location>
        <begin position="1"/>
        <end position="21"/>
    </location>
</feature>
<dbReference type="AlphaFoldDB" id="A0A437D7K7"/>
<evidence type="ECO:0000313" key="7">
    <source>
        <dbReference type="Proteomes" id="UP000283210"/>
    </source>
</evidence>
<dbReference type="PROSITE" id="PS50237">
    <property type="entry name" value="HECT"/>
    <property type="match status" value="1"/>
</dbReference>
<keyword evidence="1" id="KW-0808">Transferase</keyword>
<sequence length="328" mass="37012">MAANRSGSTSDDNPTNHSEIVQSIQRLLNLVTSSGRQQTSNAGVTAHTTGEQRQSSHVNSTGAGPERPSVQMEMTRSFPAMFARGRGKRRFPAVNSMPAKKIKPLEVVFHLLPKQYEKSPNEEEQIVHLQAGLGRRTAHLDESTTHDELEGGTELSDAEKANVQELAYAWDLPSLTERNQKWLFEKLLIHAVLGRVTRQINTAEKRLKETPRTGIICPEILLQRISWPREEEDEDDDWSPQTKTRILGYLREFIENATSSELTKLVKFWCGWEMLPNSLTIELGDGRHPTAATCYETLRIPCHYKDYVIFKEDLLASIETCNAGFGLI</sequence>
<dbReference type="SUPFAM" id="SSF56204">
    <property type="entry name" value="Hect, E3 ligase catalytic domain"/>
    <property type="match status" value="1"/>
</dbReference>
<dbReference type="Proteomes" id="UP000283210">
    <property type="component" value="Chromosome 7"/>
</dbReference>
<dbReference type="Pfam" id="PF00632">
    <property type="entry name" value="HECT"/>
    <property type="match status" value="1"/>
</dbReference>
<feature type="active site" description="Glycyl thioester intermediate" evidence="3">
    <location>
        <position position="294"/>
    </location>
</feature>
<evidence type="ECO:0000256" key="2">
    <source>
        <dbReference type="ARBA" id="ARBA00022786"/>
    </source>
</evidence>
<dbReference type="EMBL" id="CM012443">
    <property type="protein sequence ID" value="RVE70774.1"/>
    <property type="molecule type" value="Genomic_DNA"/>
</dbReference>
<evidence type="ECO:0000313" key="6">
    <source>
        <dbReference type="EMBL" id="RVE70774.1"/>
    </source>
</evidence>
<reference evidence="6 7" key="1">
    <citation type="submission" date="2018-11" db="EMBL/GenBank/DDBJ databases">
        <authorList>
            <person name="Lopez-Roques C."/>
            <person name="Donnadieu C."/>
            <person name="Bouchez O."/>
            <person name="Klopp C."/>
            <person name="Cabau C."/>
            <person name="Zahm M."/>
        </authorList>
    </citation>
    <scope>NUCLEOTIDE SEQUENCE [LARGE SCALE GENOMIC DNA]</scope>
    <source>
        <strain evidence="6">RS831</strain>
        <tissue evidence="6">Whole body</tissue>
    </source>
</reference>
<reference evidence="6 7" key="2">
    <citation type="submission" date="2019-01" db="EMBL/GenBank/DDBJ databases">
        <title>A chromosome length genome reference of the Java medaka (oryzias javanicus).</title>
        <authorList>
            <person name="Herpin A."/>
            <person name="Takehana Y."/>
            <person name="Naruse K."/>
            <person name="Ansai S."/>
            <person name="Kawaguchi M."/>
        </authorList>
    </citation>
    <scope>NUCLEOTIDE SEQUENCE [LARGE SCALE GENOMIC DNA]</scope>
    <source>
        <strain evidence="6">RS831</strain>
        <tissue evidence="6">Whole body</tissue>
    </source>
</reference>
<organism evidence="6 7">
    <name type="scientific">Oryzias javanicus</name>
    <name type="common">Javanese ricefish</name>
    <name type="synonym">Aplocheilus javanicus</name>
    <dbReference type="NCBI Taxonomy" id="123683"/>
    <lineage>
        <taxon>Eukaryota</taxon>
        <taxon>Metazoa</taxon>
        <taxon>Chordata</taxon>
        <taxon>Craniata</taxon>
        <taxon>Vertebrata</taxon>
        <taxon>Euteleostomi</taxon>
        <taxon>Actinopterygii</taxon>
        <taxon>Neopterygii</taxon>
        <taxon>Teleostei</taxon>
        <taxon>Neoteleostei</taxon>
        <taxon>Acanthomorphata</taxon>
        <taxon>Ovalentaria</taxon>
        <taxon>Atherinomorphae</taxon>
        <taxon>Beloniformes</taxon>
        <taxon>Adrianichthyidae</taxon>
        <taxon>Oryziinae</taxon>
        <taxon>Oryzias</taxon>
    </lineage>
</organism>
<evidence type="ECO:0000259" key="5">
    <source>
        <dbReference type="PROSITE" id="PS50237"/>
    </source>
</evidence>
<gene>
    <name evidence="6" type="ORF">OJAV_G00067800</name>
</gene>
<feature type="region of interest" description="Disordered" evidence="4">
    <location>
        <begin position="33"/>
        <end position="70"/>
    </location>
</feature>
<protein>
    <recommendedName>
        <fullName evidence="5">HECT domain-containing protein</fullName>
    </recommendedName>
</protein>
<proteinExistence type="predicted"/>
<feature type="compositionally biased region" description="Polar residues" evidence="4">
    <location>
        <begin position="33"/>
        <end position="62"/>
    </location>
</feature>
<dbReference type="InterPro" id="IPR035983">
    <property type="entry name" value="Hect_E3_ubiquitin_ligase"/>
</dbReference>
<keyword evidence="7" id="KW-1185">Reference proteome</keyword>
<evidence type="ECO:0000256" key="1">
    <source>
        <dbReference type="ARBA" id="ARBA00022679"/>
    </source>
</evidence>
<name>A0A437D7K7_ORYJA</name>
<feature type="domain" description="HECT" evidence="5">
    <location>
        <begin position="245"/>
        <end position="328"/>
    </location>
</feature>
<evidence type="ECO:0000256" key="3">
    <source>
        <dbReference type="PROSITE-ProRule" id="PRU00104"/>
    </source>
</evidence>
<dbReference type="OrthoDB" id="8940977at2759"/>
<dbReference type="InterPro" id="IPR000569">
    <property type="entry name" value="HECT_dom"/>
</dbReference>
<keyword evidence="2 3" id="KW-0833">Ubl conjugation pathway</keyword>
<dbReference type="GO" id="GO:0004842">
    <property type="term" value="F:ubiquitin-protein transferase activity"/>
    <property type="evidence" value="ECO:0007669"/>
    <property type="project" value="InterPro"/>
</dbReference>
<evidence type="ECO:0000256" key="4">
    <source>
        <dbReference type="SAM" id="MobiDB-lite"/>
    </source>
</evidence>
<dbReference type="Gene3D" id="3.30.2410.10">
    <property type="entry name" value="Hect, E3 ligase catalytic domain"/>
    <property type="match status" value="1"/>
</dbReference>
<accession>A0A437D7K7</accession>